<name>A0A839F2T3_9GAMM</name>
<keyword evidence="3" id="KW-1185">Reference proteome</keyword>
<proteinExistence type="predicted"/>
<dbReference type="AlphaFoldDB" id="A0A839F2T3"/>
<comment type="caution">
    <text evidence="2">The sequence shown here is derived from an EMBL/GenBank/DDBJ whole genome shotgun (WGS) entry which is preliminary data.</text>
</comment>
<evidence type="ECO:0000256" key="1">
    <source>
        <dbReference type="SAM" id="Phobius"/>
    </source>
</evidence>
<dbReference type="EMBL" id="JACGXL010000002">
    <property type="protein sequence ID" value="MBA8887828.1"/>
    <property type="molecule type" value="Genomic_DNA"/>
</dbReference>
<dbReference type="RefSeq" id="WP_182530863.1">
    <property type="nucleotide sequence ID" value="NZ_JACGXL010000002.1"/>
</dbReference>
<feature type="transmembrane region" description="Helical" evidence="1">
    <location>
        <begin position="98"/>
        <end position="116"/>
    </location>
</feature>
<gene>
    <name evidence="2" type="ORF">FHW12_002042</name>
</gene>
<feature type="transmembrane region" description="Helical" evidence="1">
    <location>
        <begin position="122"/>
        <end position="141"/>
    </location>
</feature>
<evidence type="ECO:0000313" key="3">
    <source>
        <dbReference type="Proteomes" id="UP000550401"/>
    </source>
</evidence>
<feature type="transmembrane region" description="Helical" evidence="1">
    <location>
        <begin position="62"/>
        <end position="86"/>
    </location>
</feature>
<reference evidence="2 3" key="1">
    <citation type="submission" date="2020-07" db="EMBL/GenBank/DDBJ databases">
        <title>Genomic Encyclopedia of Type Strains, Phase IV (KMG-V): Genome sequencing to study the core and pangenomes of soil and plant-associated prokaryotes.</title>
        <authorList>
            <person name="Whitman W."/>
        </authorList>
    </citation>
    <scope>NUCLEOTIDE SEQUENCE [LARGE SCALE GENOMIC DNA]</scope>
    <source>
        <strain evidence="2 3">RH2WT43</strain>
    </source>
</reference>
<keyword evidence="1" id="KW-0812">Transmembrane</keyword>
<keyword evidence="1" id="KW-0472">Membrane</keyword>
<organism evidence="2 3">
    <name type="scientific">Dokdonella fugitiva</name>
    <dbReference type="NCBI Taxonomy" id="328517"/>
    <lineage>
        <taxon>Bacteria</taxon>
        <taxon>Pseudomonadati</taxon>
        <taxon>Pseudomonadota</taxon>
        <taxon>Gammaproteobacteria</taxon>
        <taxon>Lysobacterales</taxon>
        <taxon>Rhodanobacteraceae</taxon>
        <taxon>Dokdonella</taxon>
    </lineage>
</organism>
<keyword evidence="1" id="KW-1133">Transmembrane helix</keyword>
<sequence>MSESALRLGVRSAGSVLLISSGVHASVHYRAFVDTASFDAPRRALMQAMRGYAILPRWGVDAWTMLCGYSLCFAILLMLSGTLLWWMGKHLVANRLRPLATATALVLSAGVAFIALLDPMPVQMSVLALAAASLAAGALFGRVPRA</sequence>
<accession>A0A839F2T3</accession>
<dbReference type="Proteomes" id="UP000550401">
    <property type="component" value="Unassembled WGS sequence"/>
</dbReference>
<evidence type="ECO:0000313" key="2">
    <source>
        <dbReference type="EMBL" id="MBA8887828.1"/>
    </source>
</evidence>
<protein>
    <submittedName>
        <fullName evidence="2">Uncharacterized protein</fullName>
    </submittedName>
</protein>